<dbReference type="KEGG" id="hazt:108682735"/>
<gene>
    <name evidence="5" type="primary">LOC108682735</name>
</gene>
<evidence type="ECO:0000256" key="2">
    <source>
        <dbReference type="SAM" id="MobiDB-lite"/>
    </source>
</evidence>
<feature type="domain" description="Arrestin C-terminal-like" evidence="3">
    <location>
        <begin position="169"/>
        <end position="297"/>
    </location>
</feature>
<dbReference type="InterPro" id="IPR011021">
    <property type="entry name" value="Arrestin-like_N"/>
</dbReference>
<dbReference type="GeneID" id="108682735"/>
<evidence type="ECO:0000313" key="5">
    <source>
        <dbReference type="RefSeq" id="XP_018027460.1"/>
    </source>
</evidence>
<dbReference type="AlphaFoldDB" id="A0A8B7PNA0"/>
<organism evidence="4 5">
    <name type="scientific">Hyalella azteca</name>
    <name type="common">Amphipod</name>
    <dbReference type="NCBI Taxonomy" id="294128"/>
    <lineage>
        <taxon>Eukaryota</taxon>
        <taxon>Metazoa</taxon>
        <taxon>Ecdysozoa</taxon>
        <taxon>Arthropoda</taxon>
        <taxon>Crustacea</taxon>
        <taxon>Multicrustacea</taxon>
        <taxon>Malacostraca</taxon>
        <taxon>Eumalacostraca</taxon>
        <taxon>Peracarida</taxon>
        <taxon>Amphipoda</taxon>
        <taxon>Senticaudata</taxon>
        <taxon>Talitrida</taxon>
        <taxon>Talitroidea</taxon>
        <taxon>Hyalellidae</taxon>
        <taxon>Hyalella</taxon>
    </lineage>
</organism>
<proteinExistence type="inferred from homology"/>
<dbReference type="SMART" id="SM01017">
    <property type="entry name" value="Arrestin_C"/>
    <property type="match status" value="1"/>
</dbReference>
<dbReference type="OrthoDB" id="2333384at2759"/>
<evidence type="ECO:0000313" key="4">
    <source>
        <dbReference type="Proteomes" id="UP000694843"/>
    </source>
</evidence>
<dbReference type="InterPro" id="IPR050357">
    <property type="entry name" value="Arrestin_domain-protein"/>
</dbReference>
<dbReference type="InterPro" id="IPR011022">
    <property type="entry name" value="Arrestin_C-like"/>
</dbReference>
<dbReference type="Pfam" id="PF02752">
    <property type="entry name" value="Arrestin_C"/>
    <property type="match status" value="1"/>
</dbReference>
<comment type="similarity">
    <text evidence="1">Belongs to the arrestin family.</text>
</comment>
<evidence type="ECO:0000256" key="1">
    <source>
        <dbReference type="ARBA" id="ARBA00005298"/>
    </source>
</evidence>
<dbReference type="RefSeq" id="XP_018027460.1">
    <property type="nucleotide sequence ID" value="XM_018171971.2"/>
</dbReference>
<dbReference type="PANTHER" id="PTHR11188:SF17">
    <property type="entry name" value="FI21816P1"/>
    <property type="match status" value="1"/>
</dbReference>
<dbReference type="GO" id="GO:0005737">
    <property type="term" value="C:cytoplasm"/>
    <property type="evidence" value="ECO:0007669"/>
    <property type="project" value="TreeGrafter"/>
</dbReference>
<dbReference type="InterPro" id="IPR014756">
    <property type="entry name" value="Ig_E-set"/>
</dbReference>
<keyword evidence="4" id="KW-1185">Reference proteome</keyword>
<dbReference type="Pfam" id="PF00339">
    <property type="entry name" value="Arrestin_N"/>
    <property type="match status" value="1"/>
</dbReference>
<dbReference type="SUPFAM" id="SSF81296">
    <property type="entry name" value="E set domains"/>
    <property type="match status" value="2"/>
</dbReference>
<dbReference type="Proteomes" id="UP000694843">
    <property type="component" value="Unplaced"/>
</dbReference>
<dbReference type="InterPro" id="IPR014752">
    <property type="entry name" value="Arrestin-like_C"/>
</dbReference>
<reference evidence="5" key="1">
    <citation type="submission" date="2025-08" db="UniProtKB">
        <authorList>
            <consortium name="RefSeq"/>
        </authorList>
    </citation>
    <scope>IDENTIFICATION</scope>
    <source>
        <tissue evidence="5">Whole organism</tissue>
    </source>
</reference>
<protein>
    <submittedName>
        <fullName evidence="5">Arrestin domain-containing protein 2 isoform X1</fullName>
    </submittedName>
</protein>
<feature type="region of interest" description="Disordered" evidence="2">
    <location>
        <begin position="357"/>
        <end position="383"/>
    </location>
</feature>
<evidence type="ECO:0000259" key="3">
    <source>
        <dbReference type="SMART" id="SM01017"/>
    </source>
</evidence>
<dbReference type="PANTHER" id="PTHR11188">
    <property type="entry name" value="ARRESTIN DOMAIN CONTAINING PROTEIN"/>
    <property type="match status" value="1"/>
</dbReference>
<accession>A0A8B7PNA0</accession>
<sequence>MGVESFEVVLEPHQEVYFPGQTVQGHVQARASSATWCGAIEFHMIGKAKVKWEDGDDGEGNKKQYKDSEEYFNYKTNLWSPRASEKLSAGNHAWPFNFQLPLNIPSSFEGTAGYIRYSIAAKTYISMGFDKKHKFYISINCPLDLNSSYLAKAPLVIQTTDTSCCLCFSKGPININMRCEHSGAVVGEAYRIRGEVANNGSKEVISAMASLYQHVTYRVRSHKKTSKSLVVEIQRGPVAPGDSLFFEDEPLVVPPVVPGLQHCRIMDLKYVLKVVASFSCCNDISGEADFVVGTVPFMVEGAMQDLPPSAPYDGSSYNSIDPPPASSTFFVTSMTQDFPATLFTTDTYNQSASTAFDVHESRDDAPSYPSDDPPPYAANDTCLNLEKNSTHPNAPCVPGSDSSSTANSAFVGDGVAALSPGFIPVGNSMDGSGPANQGTLNPFPNKYPPKTARCHFCVNLRKRLDTKSPAPSYLTYKGCF</sequence>
<dbReference type="Gene3D" id="2.60.40.640">
    <property type="match status" value="2"/>
</dbReference>
<dbReference type="GO" id="GO:0015031">
    <property type="term" value="P:protein transport"/>
    <property type="evidence" value="ECO:0007669"/>
    <property type="project" value="TreeGrafter"/>
</dbReference>
<name>A0A8B7PNA0_HYAAZ</name>